<reference evidence="10" key="1">
    <citation type="journal article" date="2012" name="J. Bacteriol.">
        <title>Genome Sequence of Micromonospora lupini Lupac 08, Isolated from Root Nodules of Lupinus angustifolius.</title>
        <authorList>
            <person name="Alonso-Vega P."/>
            <person name="Normand P."/>
            <person name="Bacigalupe R."/>
            <person name="Pujic P."/>
            <person name="Lajus A."/>
            <person name="Vallenet D."/>
            <person name="Carro L."/>
            <person name="Coll P."/>
            <person name="Trujillo M.E."/>
        </authorList>
    </citation>
    <scope>NUCLEOTIDE SEQUENCE [LARGE SCALE GENOMIC DNA]</scope>
    <source>
        <strain evidence="10">Lupac 08</strain>
    </source>
</reference>
<dbReference type="SUPFAM" id="SSF52743">
    <property type="entry name" value="Subtilisin-like"/>
    <property type="match status" value="1"/>
</dbReference>
<keyword evidence="7" id="KW-0472">Membrane</keyword>
<feature type="active site" description="Charge relay system" evidence="5">
    <location>
        <position position="164"/>
    </location>
</feature>
<dbReference type="RefSeq" id="WP_007458541.1">
    <property type="nucleotide sequence ID" value="NZ_HF570108.1"/>
</dbReference>
<feature type="active site" description="Charge relay system" evidence="5">
    <location>
        <position position="202"/>
    </location>
</feature>
<dbReference type="InterPro" id="IPR015500">
    <property type="entry name" value="Peptidase_S8_subtilisin-rel"/>
</dbReference>
<feature type="compositionally biased region" description="Pro residues" evidence="6">
    <location>
        <begin position="508"/>
        <end position="534"/>
    </location>
</feature>
<organism evidence="9 10">
    <name type="scientific">Micromonospora lupini str. Lupac 08</name>
    <dbReference type="NCBI Taxonomy" id="1150864"/>
    <lineage>
        <taxon>Bacteria</taxon>
        <taxon>Bacillati</taxon>
        <taxon>Actinomycetota</taxon>
        <taxon>Actinomycetes</taxon>
        <taxon>Micromonosporales</taxon>
        <taxon>Micromonosporaceae</taxon>
        <taxon>Micromonospora</taxon>
    </lineage>
</organism>
<keyword evidence="2 5" id="KW-0645">Protease</keyword>
<dbReference type="eggNOG" id="COG1404">
    <property type="taxonomic scope" value="Bacteria"/>
</dbReference>
<evidence type="ECO:0000259" key="8">
    <source>
        <dbReference type="Pfam" id="PF00082"/>
    </source>
</evidence>
<feature type="region of interest" description="Disordered" evidence="6">
    <location>
        <begin position="1"/>
        <end position="28"/>
    </location>
</feature>
<feature type="region of interest" description="Disordered" evidence="6">
    <location>
        <begin position="177"/>
        <end position="200"/>
    </location>
</feature>
<evidence type="ECO:0000256" key="2">
    <source>
        <dbReference type="ARBA" id="ARBA00022670"/>
    </source>
</evidence>
<dbReference type="InterPro" id="IPR023827">
    <property type="entry name" value="Peptidase_S8_Asp-AS"/>
</dbReference>
<protein>
    <submittedName>
        <fullName evidence="9">Subtilisin-like serine protease</fullName>
        <ecNumber evidence="9">3.4.21.62</ecNumber>
    </submittedName>
</protein>
<evidence type="ECO:0000256" key="3">
    <source>
        <dbReference type="ARBA" id="ARBA00022801"/>
    </source>
</evidence>
<feature type="active site" description="Charge relay system" evidence="5">
    <location>
        <position position="360"/>
    </location>
</feature>
<feature type="region of interest" description="Disordered" evidence="6">
    <location>
        <begin position="493"/>
        <end position="584"/>
    </location>
</feature>
<keyword evidence="4 5" id="KW-0720">Serine protease</keyword>
<evidence type="ECO:0000313" key="9">
    <source>
        <dbReference type="EMBL" id="CCH17700.1"/>
    </source>
</evidence>
<feature type="compositionally biased region" description="Pro residues" evidence="6">
    <location>
        <begin position="1"/>
        <end position="11"/>
    </location>
</feature>
<dbReference type="InterPro" id="IPR036852">
    <property type="entry name" value="Peptidase_S8/S53_dom_sf"/>
</dbReference>
<dbReference type="PROSITE" id="PS51892">
    <property type="entry name" value="SUBTILASE"/>
    <property type="match status" value="1"/>
</dbReference>
<dbReference type="InterPro" id="IPR050131">
    <property type="entry name" value="Peptidase_S8_subtilisin-like"/>
</dbReference>
<feature type="region of interest" description="Disordered" evidence="6">
    <location>
        <begin position="427"/>
        <end position="447"/>
    </location>
</feature>
<evidence type="ECO:0000256" key="7">
    <source>
        <dbReference type="SAM" id="Phobius"/>
    </source>
</evidence>
<evidence type="ECO:0000256" key="5">
    <source>
        <dbReference type="PROSITE-ProRule" id="PRU01240"/>
    </source>
</evidence>
<feature type="compositionally biased region" description="Low complexity" evidence="6">
    <location>
        <begin position="427"/>
        <end position="438"/>
    </location>
</feature>
<dbReference type="InterPro" id="IPR000209">
    <property type="entry name" value="Peptidase_S8/S53_dom"/>
</dbReference>
<dbReference type="PROSITE" id="PS00136">
    <property type="entry name" value="SUBTILASE_ASP"/>
    <property type="match status" value="1"/>
</dbReference>
<dbReference type="PANTHER" id="PTHR43806">
    <property type="entry name" value="PEPTIDASE S8"/>
    <property type="match status" value="1"/>
</dbReference>
<keyword evidence="10" id="KW-1185">Reference proteome</keyword>
<comment type="caution">
    <text evidence="9">The sequence shown here is derived from an EMBL/GenBank/DDBJ whole genome shotgun (WGS) entry which is preliminary data.</text>
</comment>
<dbReference type="EMBL" id="CAIE01000022">
    <property type="protein sequence ID" value="CCH17700.1"/>
    <property type="molecule type" value="Genomic_DNA"/>
</dbReference>
<dbReference type="PRINTS" id="PR00723">
    <property type="entry name" value="SUBTILISIN"/>
</dbReference>
<dbReference type="GO" id="GO:0006508">
    <property type="term" value="P:proteolysis"/>
    <property type="evidence" value="ECO:0007669"/>
    <property type="project" value="UniProtKB-KW"/>
</dbReference>
<dbReference type="Pfam" id="PF00082">
    <property type="entry name" value="Peptidase_S8"/>
    <property type="match status" value="1"/>
</dbReference>
<feature type="compositionally biased region" description="Basic and acidic residues" evidence="6">
    <location>
        <begin position="13"/>
        <end position="24"/>
    </location>
</feature>
<feature type="transmembrane region" description="Helical" evidence="7">
    <location>
        <begin position="462"/>
        <end position="484"/>
    </location>
</feature>
<feature type="compositionally biased region" description="Pro residues" evidence="6">
    <location>
        <begin position="546"/>
        <end position="559"/>
    </location>
</feature>
<dbReference type="EC" id="3.4.21.62" evidence="9"/>
<proteinExistence type="inferred from homology"/>
<name>I0L1K3_9ACTN</name>
<accession>I0L1K3</accession>
<keyword evidence="7" id="KW-0812">Transmembrane</keyword>
<dbReference type="PANTHER" id="PTHR43806:SF11">
    <property type="entry name" value="CEREVISIN-RELATED"/>
    <property type="match status" value="1"/>
</dbReference>
<comment type="similarity">
    <text evidence="1 5">Belongs to the peptidase S8 family.</text>
</comment>
<dbReference type="OrthoDB" id="9798386at2"/>
<evidence type="ECO:0000256" key="6">
    <source>
        <dbReference type="SAM" id="MobiDB-lite"/>
    </source>
</evidence>
<dbReference type="Gene3D" id="3.40.50.200">
    <property type="entry name" value="Peptidase S8/S53 domain"/>
    <property type="match status" value="1"/>
</dbReference>
<gene>
    <name evidence="9" type="ORF">MILUP08_42631</name>
</gene>
<evidence type="ECO:0000313" key="10">
    <source>
        <dbReference type="Proteomes" id="UP000003448"/>
    </source>
</evidence>
<feature type="domain" description="Peptidase S8/S53" evidence="8">
    <location>
        <begin position="155"/>
        <end position="408"/>
    </location>
</feature>
<sequence>MEVPVADPPPQETEGRERGVRSRSSDYTSVRDVGTILNEIGGAVGVARANDVCTEMSNANQGAGLGKSDVQLRSGWSRTEAACVASRRGSGSAVRTGKGRRSALKFAVAVSMVGVVVGSGVVGVPAPASAADTVRGLQWYLDALQIPRAHEITKGRGVTVAVIDSGVDATHPALAGQLAGRPGAAPPESPQGWVDRDKEEGHGTSMAGLIVGRGGDRNRQLGIAPEAKVLPIALSGSEGNGYDGEVARDIRWATDAGADVISLSIGFEQPASIRIVEAVQYALGKNVVLVAATGAGGRTVNSPANTPGVIAVNATTRSGDLARASVAGPEVVLAAPGDDIIAPVPTAVQDNGYAVASGTSQATAIMAGVVALVRSRYPDLDAANVINRLIRTARDVGVPGRDPEFGFGVVDALAALQRPVPAVDGNPLLAAGAQPGGATTSPKGAQTERPAVAIKVKNKTGVIVAGVLCLAVVIGAVVLAVVVARRRRRRTAPLVGPEPGRALVGGPGFPPPGYGHPAVPPPGYGPPGGTPPPRSDAAQHPHPHQPRPQPVPPFPPPAALPGQPGGSGQSGTSPPQGLGGPHQR</sequence>
<dbReference type="AlphaFoldDB" id="I0L1K3"/>
<keyword evidence="3 5" id="KW-0378">Hydrolase</keyword>
<dbReference type="Proteomes" id="UP000003448">
    <property type="component" value="Unassembled WGS sequence"/>
</dbReference>
<dbReference type="GO" id="GO:0004252">
    <property type="term" value="F:serine-type endopeptidase activity"/>
    <property type="evidence" value="ECO:0007669"/>
    <property type="project" value="UniProtKB-UniRule"/>
</dbReference>
<dbReference type="STRING" id="1150864.MILUP08_42631"/>
<keyword evidence="7" id="KW-1133">Transmembrane helix</keyword>
<evidence type="ECO:0000256" key="1">
    <source>
        <dbReference type="ARBA" id="ARBA00011073"/>
    </source>
</evidence>
<evidence type="ECO:0000256" key="4">
    <source>
        <dbReference type="ARBA" id="ARBA00022825"/>
    </source>
</evidence>